<protein>
    <submittedName>
        <fullName evidence="1">Uncharacterized protein</fullName>
    </submittedName>
</protein>
<dbReference type="AlphaFoldDB" id="A0A123T4Y3"/>
<organism evidence="1 2">
    <name type="scientific">Streptococcus suis</name>
    <dbReference type="NCBI Taxonomy" id="1307"/>
    <lineage>
        <taxon>Bacteria</taxon>
        <taxon>Bacillati</taxon>
        <taxon>Bacillota</taxon>
        <taxon>Bacilli</taxon>
        <taxon>Lactobacillales</taxon>
        <taxon>Streptococcaceae</taxon>
        <taxon>Streptococcus</taxon>
    </lineage>
</organism>
<sequence>MTEFAMMNKVYGEAISGVIEITVTWRCKRA</sequence>
<proteinExistence type="predicted"/>
<reference evidence="1 2" key="1">
    <citation type="submission" date="2016-02" db="EMBL/GenBank/DDBJ databases">
        <authorList>
            <consortium name="Pathogen Informatics"/>
        </authorList>
    </citation>
    <scope>NUCLEOTIDE SEQUENCE [LARGE SCALE GENOMIC DNA]</scope>
    <source>
        <strain evidence="1 2">LSS23</strain>
    </source>
</reference>
<name>A0A123T4Y3_STRSU</name>
<dbReference type="Proteomes" id="UP000073434">
    <property type="component" value="Unassembled WGS sequence"/>
</dbReference>
<gene>
    <name evidence="1" type="ORF">ERS132385_01884</name>
</gene>
<dbReference type="EMBL" id="FIFW01000023">
    <property type="protein sequence ID" value="CYU90032.1"/>
    <property type="molecule type" value="Genomic_DNA"/>
</dbReference>
<evidence type="ECO:0000313" key="1">
    <source>
        <dbReference type="EMBL" id="CYU90032.1"/>
    </source>
</evidence>
<accession>A0A123T4Y3</accession>
<evidence type="ECO:0000313" key="2">
    <source>
        <dbReference type="Proteomes" id="UP000073434"/>
    </source>
</evidence>